<organism evidence="1 2">
    <name type="scientific">Penicilliopsis zonata CBS 506.65</name>
    <dbReference type="NCBI Taxonomy" id="1073090"/>
    <lineage>
        <taxon>Eukaryota</taxon>
        <taxon>Fungi</taxon>
        <taxon>Dikarya</taxon>
        <taxon>Ascomycota</taxon>
        <taxon>Pezizomycotina</taxon>
        <taxon>Eurotiomycetes</taxon>
        <taxon>Eurotiomycetidae</taxon>
        <taxon>Eurotiales</taxon>
        <taxon>Aspergillaceae</taxon>
        <taxon>Penicilliopsis</taxon>
    </lineage>
</organism>
<sequence length="278" mass="31137">MVTGDIIPPWSHQSNTIYAPHARRPTTDRGFDSVVGIDKITGSGYLREDEITPNGVLFNIGSNWKAIPVHAVCIHGLCFTATRVLHKETQEDIGRGVVQENELGRVVRLYEASHTKAYDESDRIHQHGSYPLPYHTVIGKTFLIWGKREEGNPGSYAELSVHPSQWPISLAASKRMRLVWVNPESIAPNRSAFESSSSKKKIYSYFYDPTILPEVSLFLLKGKLFPHRATNSSFLWINQRAARGGKGSMDTSVYFPLPSILLNLVTSCGFRRPGSKRV</sequence>
<dbReference type="VEuPathDB" id="FungiDB:ASPZODRAFT_960157"/>
<proteinExistence type="predicted"/>
<evidence type="ECO:0000313" key="2">
    <source>
        <dbReference type="Proteomes" id="UP000184188"/>
    </source>
</evidence>
<dbReference type="AlphaFoldDB" id="A0A1L9SQX1"/>
<dbReference type="Proteomes" id="UP000184188">
    <property type="component" value="Unassembled WGS sequence"/>
</dbReference>
<dbReference type="RefSeq" id="XP_022584026.1">
    <property type="nucleotide sequence ID" value="XM_022730519.1"/>
</dbReference>
<keyword evidence="2" id="KW-1185">Reference proteome</keyword>
<protein>
    <submittedName>
        <fullName evidence="1">Uncharacterized protein</fullName>
    </submittedName>
</protein>
<reference evidence="2" key="1">
    <citation type="journal article" date="2017" name="Genome Biol.">
        <title>Comparative genomics reveals high biological diversity and specific adaptations in the industrially and medically important fungal genus Aspergillus.</title>
        <authorList>
            <person name="de Vries R.P."/>
            <person name="Riley R."/>
            <person name="Wiebenga A."/>
            <person name="Aguilar-Osorio G."/>
            <person name="Amillis S."/>
            <person name="Uchima C.A."/>
            <person name="Anderluh G."/>
            <person name="Asadollahi M."/>
            <person name="Askin M."/>
            <person name="Barry K."/>
            <person name="Battaglia E."/>
            <person name="Bayram O."/>
            <person name="Benocci T."/>
            <person name="Braus-Stromeyer S.A."/>
            <person name="Caldana C."/>
            <person name="Canovas D."/>
            <person name="Cerqueira G.C."/>
            <person name="Chen F."/>
            <person name="Chen W."/>
            <person name="Choi C."/>
            <person name="Clum A."/>
            <person name="Dos Santos R.A."/>
            <person name="Damasio A.R."/>
            <person name="Diallinas G."/>
            <person name="Emri T."/>
            <person name="Fekete E."/>
            <person name="Flipphi M."/>
            <person name="Freyberg S."/>
            <person name="Gallo A."/>
            <person name="Gournas C."/>
            <person name="Habgood R."/>
            <person name="Hainaut M."/>
            <person name="Harispe M.L."/>
            <person name="Henrissat B."/>
            <person name="Hilden K.S."/>
            <person name="Hope R."/>
            <person name="Hossain A."/>
            <person name="Karabika E."/>
            <person name="Karaffa L."/>
            <person name="Karanyi Z."/>
            <person name="Krasevec N."/>
            <person name="Kuo A."/>
            <person name="Kusch H."/>
            <person name="LaButti K."/>
            <person name="Lagendijk E.L."/>
            <person name="Lapidus A."/>
            <person name="Levasseur A."/>
            <person name="Lindquist E."/>
            <person name="Lipzen A."/>
            <person name="Logrieco A.F."/>
            <person name="MacCabe A."/>
            <person name="Maekelae M.R."/>
            <person name="Malavazi I."/>
            <person name="Melin P."/>
            <person name="Meyer V."/>
            <person name="Mielnichuk N."/>
            <person name="Miskei M."/>
            <person name="Molnar A.P."/>
            <person name="Mule G."/>
            <person name="Ngan C.Y."/>
            <person name="Orejas M."/>
            <person name="Orosz E."/>
            <person name="Ouedraogo J.P."/>
            <person name="Overkamp K.M."/>
            <person name="Park H.-S."/>
            <person name="Perrone G."/>
            <person name="Piumi F."/>
            <person name="Punt P.J."/>
            <person name="Ram A.F."/>
            <person name="Ramon A."/>
            <person name="Rauscher S."/>
            <person name="Record E."/>
            <person name="Riano-Pachon D.M."/>
            <person name="Robert V."/>
            <person name="Roehrig J."/>
            <person name="Ruller R."/>
            <person name="Salamov A."/>
            <person name="Salih N.S."/>
            <person name="Samson R.A."/>
            <person name="Sandor E."/>
            <person name="Sanguinetti M."/>
            <person name="Schuetze T."/>
            <person name="Sepcic K."/>
            <person name="Shelest E."/>
            <person name="Sherlock G."/>
            <person name="Sophianopoulou V."/>
            <person name="Squina F.M."/>
            <person name="Sun H."/>
            <person name="Susca A."/>
            <person name="Todd R.B."/>
            <person name="Tsang A."/>
            <person name="Unkles S.E."/>
            <person name="van de Wiele N."/>
            <person name="van Rossen-Uffink D."/>
            <person name="Oliveira J.V."/>
            <person name="Vesth T.C."/>
            <person name="Visser J."/>
            <person name="Yu J.-H."/>
            <person name="Zhou M."/>
            <person name="Andersen M.R."/>
            <person name="Archer D.B."/>
            <person name="Baker S.E."/>
            <person name="Benoit I."/>
            <person name="Brakhage A.A."/>
            <person name="Braus G.H."/>
            <person name="Fischer R."/>
            <person name="Frisvad J.C."/>
            <person name="Goldman G.H."/>
            <person name="Houbraken J."/>
            <person name="Oakley B."/>
            <person name="Pocsi I."/>
            <person name="Scazzocchio C."/>
            <person name="Seiboth B."/>
            <person name="vanKuyk P.A."/>
            <person name="Wortman J."/>
            <person name="Dyer P.S."/>
            <person name="Grigoriev I.V."/>
        </authorList>
    </citation>
    <scope>NUCLEOTIDE SEQUENCE [LARGE SCALE GENOMIC DNA]</scope>
    <source>
        <strain evidence="2">CBS 506.65</strain>
    </source>
</reference>
<gene>
    <name evidence="1" type="ORF">ASPZODRAFT_960157</name>
</gene>
<evidence type="ECO:0000313" key="1">
    <source>
        <dbReference type="EMBL" id="OJJ49516.1"/>
    </source>
</evidence>
<accession>A0A1L9SQX1</accession>
<dbReference type="GeneID" id="34616983"/>
<dbReference type="EMBL" id="KV878337">
    <property type="protein sequence ID" value="OJJ49516.1"/>
    <property type="molecule type" value="Genomic_DNA"/>
</dbReference>
<name>A0A1L9SQX1_9EURO</name>